<feature type="domain" description="Fido" evidence="1">
    <location>
        <begin position="96"/>
        <end position="242"/>
    </location>
</feature>
<evidence type="ECO:0000259" key="1">
    <source>
        <dbReference type="PROSITE" id="PS51459"/>
    </source>
</evidence>
<dbReference type="EMBL" id="JAGETX010000034">
    <property type="protein sequence ID" value="MBO3273353.1"/>
    <property type="molecule type" value="Genomic_DNA"/>
</dbReference>
<comment type="caution">
    <text evidence="2">The sequence shown here is derived from an EMBL/GenBank/DDBJ whole genome shotgun (WGS) entry which is preliminary data.</text>
</comment>
<dbReference type="InterPro" id="IPR040198">
    <property type="entry name" value="Fido_containing"/>
</dbReference>
<dbReference type="RefSeq" id="WP_208309485.1">
    <property type="nucleotide sequence ID" value="NZ_JAGETX010000034.1"/>
</dbReference>
<protein>
    <submittedName>
        <fullName evidence="2">Fic family protein</fullName>
    </submittedName>
</protein>
<dbReference type="InterPro" id="IPR003812">
    <property type="entry name" value="Fido"/>
</dbReference>
<dbReference type="Proteomes" id="UP000670527">
    <property type="component" value="Unassembled WGS sequence"/>
</dbReference>
<dbReference type="Pfam" id="PF02661">
    <property type="entry name" value="Fic"/>
    <property type="match status" value="1"/>
</dbReference>
<dbReference type="PANTHER" id="PTHR13504:SF38">
    <property type="entry name" value="FIDO DOMAIN-CONTAINING PROTEIN"/>
    <property type="match status" value="1"/>
</dbReference>
<evidence type="ECO:0000313" key="2">
    <source>
        <dbReference type="EMBL" id="MBO3273353.1"/>
    </source>
</evidence>
<dbReference type="PROSITE" id="PS51459">
    <property type="entry name" value="FIDO"/>
    <property type="match status" value="1"/>
</dbReference>
<dbReference type="SUPFAM" id="SSF140931">
    <property type="entry name" value="Fic-like"/>
    <property type="match status" value="1"/>
</dbReference>
<keyword evidence="3" id="KW-1185">Reference proteome</keyword>
<reference evidence="2 3" key="1">
    <citation type="submission" date="2021-03" db="EMBL/GenBank/DDBJ databases">
        <authorList>
            <person name="Kim M.K."/>
        </authorList>
    </citation>
    <scope>NUCLEOTIDE SEQUENCE [LARGE SCALE GENOMIC DNA]</scope>
    <source>
        <strain evidence="2 3">BT507</strain>
    </source>
</reference>
<gene>
    <name evidence="2" type="ORF">J4D97_22075</name>
</gene>
<dbReference type="Gene3D" id="1.10.3290.10">
    <property type="entry name" value="Fido-like domain"/>
    <property type="match status" value="1"/>
</dbReference>
<accession>A0ABS3TIY1</accession>
<sequence length="255" mass="28953">MRWEEIERLTALVHQLPAADRLSRQQLNHVMVSAHSTMLEGSRVTVQSAFDFLVGEEAKIDQSLPWDGYDMLADHAQALDLALQWAHERRLPSPGLLQELAGAVMRTTGLRTNSILGSTDAAKGDFRLDKVSILGASSFPNAQKVRPLVEQLTRQLAARMPQATTLPEQLHVAFDAHQQLVSIHPFNDGNGRTSRLLMNYVQHYYRQPLTIVFREDKRAYFEALESSRRTDDLTLFRDFMLGQHAKSLQHYLLPI</sequence>
<dbReference type="PANTHER" id="PTHR13504">
    <property type="entry name" value="FIDO DOMAIN-CONTAINING PROTEIN DDB_G0283145"/>
    <property type="match status" value="1"/>
</dbReference>
<dbReference type="InterPro" id="IPR036597">
    <property type="entry name" value="Fido-like_dom_sf"/>
</dbReference>
<name>A0ABS3TIY1_9BACT</name>
<organism evidence="2 3">
    <name type="scientific">Hymenobacter defluvii</name>
    <dbReference type="NCBI Taxonomy" id="2054411"/>
    <lineage>
        <taxon>Bacteria</taxon>
        <taxon>Pseudomonadati</taxon>
        <taxon>Bacteroidota</taxon>
        <taxon>Cytophagia</taxon>
        <taxon>Cytophagales</taxon>
        <taxon>Hymenobacteraceae</taxon>
        <taxon>Hymenobacter</taxon>
    </lineage>
</organism>
<evidence type="ECO:0000313" key="3">
    <source>
        <dbReference type="Proteomes" id="UP000670527"/>
    </source>
</evidence>
<proteinExistence type="predicted"/>